<dbReference type="RefSeq" id="WP_378281454.1">
    <property type="nucleotide sequence ID" value="NZ_JBHSON010000010.1"/>
</dbReference>
<dbReference type="InterPro" id="IPR032710">
    <property type="entry name" value="NTF2-like_dom_sf"/>
</dbReference>
<dbReference type="Proteomes" id="UP001596074">
    <property type="component" value="Unassembled WGS sequence"/>
</dbReference>
<dbReference type="Gene3D" id="3.10.450.50">
    <property type="match status" value="1"/>
</dbReference>
<dbReference type="InterPro" id="IPR037401">
    <property type="entry name" value="SnoaL-like"/>
</dbReference>
<evidence type="ECO:0000313" key="2">
    <source>
        <dbReference type="EMBL" id="MFC5745830.1"/>
    </source>
</evidence>
<dbReference type="SUPFAM" id="SSF54427">
    <property type="entry name" value="NTF2-like"/>
    <property type="match status" value="1"/>
</dbReference>
<gene>
    <name evidence="2" type="ORF">ACFPZN_09445</name>
</gene>
<dbReference type="EMBL" id="JBHSON010000010">
    <property type="protein sequence ID" value="MFC5745830.1"/>
    <property type="molecule type" value="Genomic_DNA"/>
</dbReference>
<evidence type="ECO:0000313" key="3">
    <source>
        <dbReference type="Proteomes" id="UP001596074"/>
    </source>
</evidence>
<evidence type="ECO:0000259" key="1">
    <source>
        <dbReference type="Pfam" id="PF13577"/>
    </source>
</evidence>
<reference evidence="3" key="1">
    <citation type="journal article" date="2019" name="Int. J. Syst. Evol. Microbiol.">
        <title>The Global Catalogue of Microorganisms (GCM) 10K type strain sequencing project: providing services to taxonomists for standard genome sequencing and annotation.</title>
        <authorList>
            <consortium name="The Broad Institute Genomics Platform"/>
            <consortium name="The Broad Institute Genome Sequencing Center for Infectious Disease"/>
            <person name="Wu L."/>
            <person name="Ma J."/>
        </authorList>
    </citation>
    <scope>NUCLEOTIDE SEQUENCE [LARGE SCALE GENOMIC DNA]</scope>
    <source>
        <strain evidence="3">KCTC 42087</strain>
    </source>
</reference>
<feature type="domain" description="SnoaL-like" evidence="1">
    <location>
        <begin position="25"/>
        <end position="159"/>
    </location>
</feature>
<proteinExistence type="predicted"/>
<name>A0ABW0ZY13_9ACTN</name>
<accession>A0ABW0ZY13</accession>
<comment type="caution">
    <text evidence="2">The sequence shown here is derived from an EMBL/GenBank/DDBJ whole genome shotgun (WGS) entry which is preliminary data.</text>
</comment>
<dbReference type="Pfam" id="PF13577">
    <property type="entry name" value="SnoaL_4"/>
    <property type="match status" value="1"/>
</dbReference>
<organism evidence="2 3">
    <name type="scientific">Actinomadura rugatobispora</name>
    <dbReference type="NCBI Taxonomy" id="1994"/>
    <lineage>
        <taxon>Bacteria</taxon>
        <taxon>Bacillati</taxon>
        <taxon>Actinomycetota</taxon>
        <taxon>Actinomycetes</taxon>
        <taxon>Streptosporangiales</taxon>
        <taxon>Thermomonosporaceae</taxon>
        <taxon>Actinomadura</taxon>
    </lineage>
</organism>
<sequence>MTQETRTERDIDGREPGPADPLAILMAEREIYRTFYRFFRMADLGRFTDIGTACFTRDALIEYDVMPGPTQRFHGRDAFAAFMSAGGPRREPRVAHVVGQTTIDWISGVPHVEAYATVYHWAATRTPLGEHRPADWTVVGLVQDTFAQEDGRWLISRRHVEPVAGLVAVGTAPR</sequence>
<protein>
    <submittedName>
        <fullName evidence="2">Nuclear transport factor 2 family protein</fullName>
    </submittedName>
</protein>
<keyword evidence="3" id="KW-1185">Reference proteome</keyword>